<feature type="domain" description="Neural chondroitin sulphate proteoglycan cytoplasmic" evidence="2">
    <location>
        <begin position="9"/>
        <end position="66"/>
    </location>
</feature>
<accession>A0A1V4J702</accession>
<protein>
    <recommendedName>
        <fullName evidence="2">Neural chondroitin sulphate proteoglycan cytoplasmic domain-containing protein</fullName>
    </recommendedName>
</protein>
<dbReference type="InterPro" id="IPR009505">
    <property type="entry name" value="Neural_ProG_Cyt"/>
</dbReference>
<evidence type="ECO:0000313" key="4">
    <source>
        <dbReference type="Proteomes" id="UP000190648"/>
    </source>
</evidence>
<dbReference type="OrthoDB" id="9935774at2759"/>
<evidence type="ECO:0000259" key="2">
    <source>
        <dbReference type="Pfam" id="PF06567"/>
    </source>
</evidence>
<dbReference type="Pfam" id="PF06567">
    <property type="entry name" value="Neural_ProG_Cyt"/>
    <property type="match status" value="1"/>
</dbReference>
<proteinExistence type="predicted"/>
<organism evidence="3 4">
    <name type="scientific">Patagioenas fasciata monilis</name>
    <dbReference type="NCBI Taxonomy" id="372326"/>
    <lineage>
        <taxon>Eukaryota</taxon>
        <taxon>Metazoa</taxon>
        <taxon>Chordata</taxon>
        <taxon>Craniata</taxon>
        <taxon>Vertebrata</taxon>
        <taxon>Euteleostomi</taxon>
        <taxon>Archelosauria</taxon>
        <taxon>Archosauria</taxon>
        <taxon>Dinosauria</taxon>
        <taxon>Saurischia</taxon>
        <taxon>Theropoda</taxon>
        <taxon>Coelurosauria</taxon>
        <taxon>Aves</taxon>
        <taxon>Neognathae</taxon>
        <taxon>Neoaves</taxon>
        <taxon>Columbimorphae</taxon>
        <taxon>Columbiformes</taxon>
        <taxon>Columbidae</taxon>
        <taxon>Patagioenas</taxon>
    </lineage>
</organism>
<dbReference type="Proteomes" id="UP000190648">
    <property type="component" value="Unassembled WGS sequence"/>
</dbReference>
<gene>
    <name evidence="3" type="ORF">AV530_012238</name>
</gene>
<sequence length="67" mass="7292">MEAGTPARHHGQVVTTDDPSAPHKLQDSLKSCLKDEEPFNIHSATSPKHDKGEQDGGEQNCLQNNLT</sequence>
<feature type="compositionally biased region" description="Basic and acidic residues" evidence="1">
    <location>
        <begin position="20"/>
        <end position="39"/>
    </location>
</feature>
<dbReference type="AlphaFoldDB" id="A0A1V4J702"/>
<keyword evidence="4" id="KW-1185">Reference proteome</keyword>
<evidence type="ECO:0000313" key="3">
    <source>
        <dbReference type="EMBL" id="OPJ68022.1"/>
    </source>
</evidence>
<reference evidence="3 4" key="1">
    <citation type="submission" date="2016-02" db="EMBL/GenBank/DDBJ databases">
        <title>Band-tailed pigeon sequencing and assembly.</title>
        <authorList>
            <person name="Soares A.E."/>
            <person name="Novak B.J."/>
            <person name="Rice E.S."/>
            <person name="O'Connell B."/>
            <person name="Chang D."/>
            <person name="Weber S."/>
            <person name="Shapiro B."/>
        </authorList>
    </citation>
    <scope>NUCLEOTIDE SEQUENCE [LARGE SCALE GENOMIC DNA]</scope>
    <source>
        <strain evidence="3">BTP2013</strain>
        <tissue evidence="3">Blood</tissue>
    </source>
</reference>
<dbReference type="STRING" id="372326.A0A1V4J702"/>
<comment type="caution">
    <text evidence="3">The sequence shown here is derived from an EMBL/GenBank/DDBJ whole genome shotgun (WGS) entry which is preliminary data.</text>
</comment>
<feature type="region of interest" description="Disordered" evidence="1">
    <location>
        <begin position="1"/>
        <end position="67"/>
    </location>
</feature>
<dbReference type="EMBL" id="LSYS01008814">
    <property type="protein sequence ID" value="OPJ68022.1"/>
    <property type="molecule type" value="Genomic_DNA"/>
</dbReference>
<evidence type="ECO:0000256" key="1">
    <source>
        <dbReference type="SAM" id="MobiDB-lite"/>
    </source>
</evidence>
<name>A0A1V4J702_PATFA</name>